<sequence length="184" mass="20622">MVGFLGMSLEAICQTKSLDEVESTSLEVVEHSTGPVEKTILKALVSRLVKFKQTIPSSLSTIETSNVAVSLMPQMTKDMEAQLVEKKRKLSSLEVEVSRVGEEGTKLEAEIHHLSACKDELVDKRNSIVVELGKANEEASKELEDFKKQCHEHKQAIENRLKAKERVAQSNASWELFKENLGWQ</sequence>
<evidence type="ECO:0000313" key="2">
    <source>
        <dbReference type="EMBL" id="CAI0380498.1"/>
    </source>
</evidence>
<keyword evidence="3" id="KW-1185">Reference proteome</keyword>
<name>A0AAV0H7J7_9ROSI</name>
<keyword evidence="1" id="KW-0175">Coiled coil</keyword>
<organism evidence="2 3">
    <name type="scientific">Linum tenue</name>
    <dbReference type="NCBI Taxonomy" id="586396"/>
    <lineage>
        <taxon>Eukaryota</taxon>
        <taxon>Viridiplantae</taxon>
        <taxon>Streptophyta</taxon>
        <taxon>Embryophyta</taxon>
        <taxon>Tracheophyta</taxon>
        <taxon>Spermatophyta</taxon>
        <taxon>Magnoliopsida</taxon>
        <taxon>eudicotyledons</taxon>
        <taxon>Gunneridae</taxon>
        <taxon>Pentapetalae</taxon>
        <taxon>rosids</taxon>
        <taxon>fabids</taxon>
        <taxon>Malpighiales</taxon>
        <taxon>Linaceae</taxon>
        <taxon>Linum</taxon>
    </lineage>
</organism>
<evidence type="ECO:0000313" key="3">
    <source>
        <dbReference type="Proteomes" id="UP001154282"/>
    </source>
</evidence>
<evidence type="ECO:0000256" key="1">
    <source>
        <dbReference type="SAM" id="Coils"/>
    </source>
</evidence>
<protein>
    <submittedName>
        <fullName evidence="2">Uncharacterized protein</fullName>
    </submittedName>
</protein>
<reference evidence="2" key="1">
    <citation type="submission" date="2022-08" db="EMBL/GenBank/DDBJ databases">
        <authorList>
            <person name="Gutierrez-Valencia J."/>
        </authorList>
    </citation>
    <scope>NUCLEOTIDE SEQUENCE</scope>
</reference>
<accession>A0AAV0H7J7</accession>
<dbReference type="EMBL" id="CAMGYJ010000002">
    <property type="protein sequence ID" value="CAI0380498.1"/>
    <property type="molecule type" value="Genomic_DNA"/>
</dbReference>
<dbReference type="AlphaFoldDB" id="A0AAV0H7J7"/>
<feature type="coiled-coil region" evidence="1">
    <location>
        <begin position="76"/>
        <end position="103"/>
    </location>
</feature>
<proteinExistence type="predicted"/>
<comment type="caution">
    <text evidence="2">The sequence shown here is derived from an EMBL/GenBank/DDBJ whole genome shotgun (WGS) entry which is preliminary data.</text>
</comment>
<feature type="coiled-coil region" evidence="1">
    <location>
        <begin position="129"/>
        <end position="156"/>
    </location>
</feature>
<dbReference type="Proteomes" id="UP001154282">
    <property type="component" value="Unassembled WGS sequence"/>
</dbReference>
<gene>
    <name evidence="2" type="ORF">LITE_LOCUS2700</name>
</gene>